<sequence length="685" mass="72757">MRATDVCEGGPVPDLVETERRDALALIRLTRPPANVLTPALRLALNAELSAAQDAPEIRAIVLTGAGPGFCPGVDVSEYDGVLADPWVDALCTRIEMSSKPVVAALHGAVMGAGFELALAAHARVAHNRTRFAMPDIKLNMIPGGGATQRLPRLLGAQAALELLLSGQTLFASDIRLNRLMAQLTEGAPVEAACQLAMRLADGGGWRRVRDETRGFGDPEGYQSALSSLRRQITSEQSAAADMLRCVEAAQLLPFEQGLQFEQSLFRDRLMAPDARAARHILMAERYAALPPKSPRSVTAIRQVALYGSRDRLGELALTFIAHDVQVAIVTAGPAEAAAFDAWVARRLQNQMKAGELNDEEHRQRMARLDTRTGPGALAQADLIFDDGSVPGTPQSGLQPHAIWVLLGRDHRPDARRAQLALSKPVLPVHLWQPVIARAVAEVTFSAQQDMADVAGLMAAMNRIGISVLLTKARAGEIEHRLSGALFRAGLGLMALGARPDDVDAAARRMGLATGPCEMMDRAGLPKIRAQLGAGAEGDAGIHLLERVIGAGRTGQSTGQGFYAYRGGQASADPLLDRLLPGDAGAALSAVPPEQALLAALANAAAEIMAAGLLRRASEIDLAMVNGMGFDRARGGPLLQVDLGGLFSLYKDMRALGQRAPVWVPHARIETMVKNGDGFFGRSIG</sequence>
<dbReference type="OrthoDB" id="9771883at2"/>
<dbReference type="InterPro" id="IPR018376">
    <property type="entry name" value="Enoyl-CoA_hyd/isom_CS"/>
</dbReference>
<dbReference type="PANTHER" id="PTHR23309:SF49">
    <property type="entry name" value="PEROXISOMAL BIFUNCTIONAL ENZYME"/>
    <property type="match status" value="1"/>
</dbReference>
<dbReference type="GO" id="GO:0016853">
    <property type="term" value="F:isomerase activity"/>
    <property type="evidence" value="ECO:0007669"/>
    <property type="project" value="UniProtKB-KW"/>
</dbReference>
<dbReference type="CDD" id="cd06558">
    <property type="entry name" value="crotonase-like"/>
    <property type="match status" value="1"/>
</dbReference>
<dbReference type="InterPro" id="IPR008927">
    <property type="entry name" value="6-PGluconate_DH-like_C_sf"/>
</dbReference>
<dbReference type="Pfam" id="PF00378">
    <property type="entry name" value="ECH_1"/>
    <property type="match status" value="1"/>
</dbReference>
<dbReference type="PANTHER" id="PTHR23309">
    <property type="entry name" value="3-HYDROXYACYL-COA DEHYROGENASE"/>
    <property type="match status" value="1"/>
</dbReference>
<comment type="subcellular location">
    <subcellularLocation>
        <location evidence="1">Peroxisome</location>
    </subcellularLocation>
</comment>
<dbReference type="Gene3D" id="1.10.1040.50">
    <property type="match status" value="1"/>
</dbReference>
<evidence type="ECO:0000256" key="4">
    <source>
        <dbReference type="ARBA" id="ARBA00023140"/>
    </source>
</evidence>
<dbReference type="PROSITE" id="PS00166">
    <property type="entry name" value="ENOYL_COA_HYDRATASE"/>
    <property type="match status" value="1"/>
</dbReference>
<evidence type="ECO:0000256" key="9">
    <source>
        <dbReference type="RuleBase" id="RU003707"/>
    </source>
</evidence>
<feature type="domain" description="3-hydroxyacyl-CoA dehydrogenase C-terminal" evidence="10">
    <location>
        <begin position="480"/>
        <end position="565"/>
    </location>
</feature>
<evidence type="ECO:0000313" key="11">
    <source>
        <dbReference type="EMBL" id="QGX98476.1"/>
    </source>
</evidence>
<dbReference type="SUPFAM" id="SSF48179">
    <property type="entry name" value="6-phosphogluconate dehydrogenase C-terminal domain-like"/>
    <property type="match status" value="2"/>
</dbReference>
<evidence type="ECO:0000256" key="6">
    <source>
        <dbReference type="ARBA" id="ARBA00023239"/>
    </source>
</evidence>
<evidence type="ECO:0000313" key="12">
    <source>
        <dbReference type="Proteomes" id="UP000428330"/>
    </source>
</evidence>
<dbReference type="InterPro" id="IPR006108">
    <property type="entry name" value="3HC_DH_C"/>
</dbReference>
<dbReference type="Gene3D" id="3.90.226.10">
    <property type="entry name" value="2-enoyl-CoA Hydratase, Chain A, domain 1"/>
    <property type="match status" value="1"/>
</dbReference>
<dbReference type="GO" id="GO:0004300">
    <property type="term" value="F:enoyl-CoA hydratase activity"/>
    <property type="evidence" value="ECO:0007669"/>
    <property type="project" value="UniProtKB-ARBA"/>
</dbReference>
<dbReference type="GO" id="GO:0006635">
    <property type="term" value="P:fatty acid beta-oxidation"/>
    <property type="evidence" value="ECO:0007669"/>
    <property type="project" value="TreeGrafter"/>
</dbReference>
<evidence type="ECO:0000256" key="7">
    <source>
        <dbReference type="ARBA" id="ARBA00023268"/>
    </source>
</evidence>
<reference evidence="12" key="1">
    <citation type="submission" date="2018-12" db="EMBL/GenBank/DDBJ databases">
        <title>Complete genome sequence of Roseovarius sp. MME-070.</title>
        <authorList>
            <person name="Nam Y.-D."/>
            <person name="Kang J."/>
            <person name="Chung W.-H."/>
            <person name="Park Y.S."/>
        </authorList>
    </citation>
    <scope>NUCLEOTIDE SEQUENCE [LARGE SCALE GENOMIC DNA]</scope>
    <source>
        <strain evidence="12">MME-070</strain>
    </source>
</reference>
<dbReference type="Pfam" id="PF00725">
    <property type="entry name" value="3HCDH"/>
    <property type="match status" value="1"/>
</dbReference>
<dbReference type="Proteomes" id="UP000428330">
    <property type="component" value="Chromosome"/>
</dbReference>
<name>A0A6I6IT36_9RHOB</name>
<keyword evidence="7" id="KW-0511">Multifunctional enzyme</keyword>
<proteinExistence type="inferred from homology"/>
<evidence type="ECO:0000256" key="3">
    <source>
        <dbReference type="ARBA" id="ARBA00022963"/>
    </source>
</evidence>
<protein>
    <submittedName>
        <fullName evidence="11">Enoyl-CoA hydratase/isomerase family protein</fullName>
    </submittedName>
</protein>
<evidence type="ECO:0000256" key="1">
    <source>
        <dbReference type="ARBA" id="ARBA00004275"/>
    </source>
</evidence>
<evidence type="ECO:0000259" key="10">
    <source>
        <dbReference type="Pfam" id="PF00725"/>
    </source>
</evidence>
<keyword evidence="5 11" id="KW-0413">Isomerase</keyword>
<organism evidence="11 12">
    <name type="scientific">Roseovarius faecimaris</name>
    <dbReference type="NCBI Taxonomy" id="2494550"/>
    <lineage>
        <taxon>Bacteria</taxon>
        <taxon>Pseudomonadati</taxon>
        <taxon>Pseudomonadota</taxon>
        <taxon>Alphaproteobacteria</taxon>
        <taxon>Rhodobacterales</taxon>
        <taxon>Roseobacteraceae</taxon>
        <taxon>Roseovarius</taxon>
    </lineage>
</organism>
<dbReference type="SUPFAM" id="SSF52096">
    <property type="entry name" value="ClpP/crotonase"/>
    <property type="match status" value="1"/>
</dbReference>
<comment type="similarity">
    <text evidence="9">Belongs to the enoyl-CoA hydratase/isomerase family.</text>
</comment>
<dbReference type="InterPro" id="IPR001753">
    <property type="entry name" value="Enoyl-CoA_hydra/iso"/>
</dbReference>
<dbReference type="SUPFAM" id="SSF51735">
    <property type="entry name" value="NAD(P)-binding Rossmann-fold domains"/>
    <property type="match status" value="1"/>
</dbReference>
<keyword evidence="3" id="KW-0442">Lipid degradation</keyword>
<dbReference type="GO" id="GO:0003857">
    <property type="term" value="F:(3S)-3-hydroxyacyl-CoA dehydrogenase (NAD+) activity"/>
    <property type="evidence" value="ECO:0007669"/>
    <property type="project" value="UniProtKB-EC"/>
</dbReference>
<keyword evidence="4" id="KW-0576">Peroxisome</keyword>
<dbReference type="InterPro" id="IPR029045">
    <property type="entry name" value="ClpP/crotonase-like_dom_sf"/>
</dbReference>
<dbReference type="AlphaFoldDB" id="A0A6I6IT36"/>
<gene>
    <name evidence="11" type="ORF">EI983_09355</name>
</gene>
<accession>A0A6I6IT36</accession>
<keyword evidence="6" id="KW-0456">Lyase</keyword>
<comment type="subunit">
    <text evidence="2">Monomer.</text>
</comment>
<keyword evidence="3" id="KW-0443">Lipid metabolism</keyword>
<evidence type="ECO:0000256" key="8">
    <source>
        <dbReference type="ARBA" id="ARBA00049556"/>
    </source>
</evidence>
<comment type="catalytic activity">
    <reaction evidence="8">
        <text>a (3S)-3-hydroxyacyl-CoA + NAD(+) = a 3-oxoacyl-CoA + NADH + H(+)</text>
        <dbReference type="Rhea" id="RHEA:22432"/>
        <dbReference type="ChEBI" id="CHEBI:15378"/>
        <dbReference type="ChEBI" id="CHEBI:57318"/>
        <dbReference type="ChEBI" id="CHEBI:57540"/>
        <dbReference type="ChEBI" id="CHEBI:57945"/>
        <dbReference type="ChEBI" id="CHEBI:90726"/>
        <dbReference type="EC" id="1.1.1.35"/>
    </reaction>
</comment>
<evidence type="ECO:0000256" key="5">
    <source>
        <dbReference type="ARBA" id="ARBA00023235"/>
    </source>
</evidence>
<dbReference type="EMBL" id="CP034348">
    <property type="protein sequence ID" value="QGX98476.1"/>
    <property type="molecule type" value="Genomic_DNA"/>
</dbReference>
<keyword evidence="12" id="KW-1185">Reference proteome</keyword>
<dbReference type="InterPro" id="IPR036291">
    <property type="entry name" value="NAD(P)-bd_dom_sf"/>
</dbReference>
<evidence type="ECO:0000256" key="2">
    <source>
        <dbReference type="ARBA" id="ARBA00011245"/>
    </source>
</evidence>
<dbReference type="KEGG" id="rom:EI983_09355"/>